<gene>
    <name evidence="2" type="ORF">CLV47_11968</name>
</gene>
<dbReference type="Proteomes" id="UP000237752">
    <property type="component" value="Unassembled WGS sequence"/>
</dbReference>
<dbReference type="EMBL" id="PVUE01000019">
    <property type="protein sequence ID" value="PRZ39122.1"/>
    <property type="molecule type" value="Genomic_DNA"/>
</dbReference>
<accession>A0A2T0ZRY6</accession>
<reference evidence="2 3" key="1">
    <citation type="submission" date="2018-03" db="EMBL/GenBank/DDBJ databases">
        <title>Genomic Encyclopedia of Archaeal and Bacterial Type Strains, Phase II (KMG-II): from individual species to whole genera.</title>
        <authorList>
            <person name="Goeker M."/>
        </authorList>
    </citation>
    <scope>NUCLEOTIDE SEQUENCE [LARGE SCALE GENOMIC DNA]</scope>
    <source>
        <strain evidence="2 3">DSM 100065</strain>
    </source>
</reference>
<evidence type="ECO:0000313" key="2">
    <source>
        <dbReference type="EMBL" id="PRZ39122.1"/>
    </source>
</evidence>
<evidence type="ECO:0000313" key="3">
    <source>
        <dbReference type="Proteomes" id="UP000237752"/>
    </source>
</evidence>
<dbReference type="AlphaFoldDB" id="A0A2T0ZRY6"/>
<comment type="caution">
    <text evidence="2">The sequence shown here is derived from an EMBL/GenBank/DDBJ whole genome shotgun (WGS) entry which is preliminary data.</text>
</comment>
<name>A0A2T0ZRY6_9ACTN</name>
<evidence type="ECO:0000256" key="1">
    <source>
        <dbReference type="SAM" id="MobiDB-lite"/>
    </source>
</evidence>
<keyword evidence="3" id="KW-1185">Reference proteome</keyword>
<organism evidence="2 3">
    <name type="scientific">Antricoccus suffuscus</name>
    <dbReference type="NCBI Taxonomy" id="1629062"/>
    <lineage>
        <taxon>Bacteria</taxon>
        <taxon>Bacillati</taxon>
        <taxon>Actinomycetota</taxon>
        <taxon>Actinomycetes</taxon>
        <taxon>Geodermatophilales</taxon>
        <taxon>Antricoccaceae</taxon>
        <taxon>Antricoccus</taxon>
    </lineage>
</organism>
<sequence length="47" mass="4910">MCADATTERDPASSATAVSSQYKTGLHDTRVASATDELTGPAVRRVD</sequence>
<protein>
    <submittedName>
        <fullName evidence="2">Uncharacterized protein</fullName>
    </submittedName>
</protein>
<feature type="region of interest" description="Disordered" evidence="1">
    <location>
        <begin position="1"/>
        <end position="47"/>
    </location>
</feature>
<proteinExistence type="predicted"/>
<feature type="compositionally biased region" description="Basic and acidic residues" evidence="1">
    <location>
        <begin position="1"/>
        <end position="11"/>
    </location>
</feature>
<feature type="compositionally biased region" description="Polar residues" evidence="1">
    <location>
        <begin position="13"/>
        <end position="23"/>
    </location>
</feature>